<dbReference type="InterPro" id="IPR036551">
    <property type="entry name" value="Flavin_trans-like"/>
</dbReference>
<dbReference type="InterPro" id="IPR003382">
    <property type="entry name" value="Flavoprotein"/>
</dbReference>
<dbReference type="GO" id="GO:0010181">
    <property type="term" value="F:FMN binding"/>
    <property type="evidence" value="ECO:0007669"/>
    <property type="project" value="TreeGrafter"/>
</dbReference>
<dbReference type="Gene3D" id="3.40.50.1950">
    <property type="entry name" value="Flavin prenyltransferase-like"/>
    <property type="match status" value="1"/>
</dbReference>
<dbReference type="Pfam" id="PF02441">
    <property type="entry name" value="Flavoprotein"/>
    <property type="match status" value="1"/>
</dbReference>
<name>A0A1H3Q1U2_9ACTN</name>
<dbReference type="PANTHER" id="PTHR14359">
    <property type="entry name" value="HOMO-OLIGOMERIC FLAVIN CONTAINING CYS DECARBOXYLASE FAMILY"/>
    <property type="match status" value="1"/>
</dbReference>
<evidence type="ECO:0000259" key="1">
    <source>
        <dbReference type="Pfam" id="PF02441"/>
    </source>
</evidence>
<dbReference type="EMBL" id="FNPH01000005">
    <property type="protein sequence ID" value="SDZ06709.1"/>
    <property type="molecule type" value="Genomic_DNA"/>
</dbReference>
<dbReference type="Proteomes" id="UP000242415">
    <property type="component" value="Unassembled WGS sequence"/>
</dbReference>
<evidence type="ECO:0000313" key="3">
    <source>
        <dbReference type="Proteomes" id="UP000242415"/>
    </source>
</evidence>
<organism evidence="2 3">
    <name type="scientific">Micromonospora pattaloongensis</name>
    <dbReference type="NCBI Taxonomy" id="405436"/>
    <lineage>
        <taxon>Bacteria</taxon>
        <taxon>Bacillati</taxon>
        <taxon>Actinomycetota</taxon>
        <taxon>Actinomycetes</taxon>
        <taxon>Micromonosporales</taxon>
        <taxon>Micromonosporaceae</taxon>
        <taxon>Micromonospora</taxon>
    </lineage>
</organism>
<dbReference type="GO" id="GO:0071513">
    <property type="term" value="C:phosphopantothenoylcysteine decarboxylase complex"/>
    <property type="evidence" value="ECO:0007669"/>
    <property type="project" value="TreeGrafter"/>
</dbReference>
<gene>
    <name evidence="2" type="ORF">SAMN05444365_105142</name>
</gene>
<keyword evidence="3" id="KW-1185">Reference proteome</keyword>
<dbReference type="GO" id="GO:0015937">
    <property type="term" value="P:coenzyme A biosynthetic process"/>
    <property type="evidence" value="ECO:0007669"/>
    <property type="project" value="TreeGrafter"/>
</dbReference>
<dbReference type="STRING" id="405436.SAMN05444365_105142"/>
<reference evidence="3" key="1">
    <citation type="submission" date="2016-10" db="EMBL/GenBank/DDBJ databases">
        <authorList>
            <person name="Varghese N."/>
            <person name="Submissions S."/>
        </authorList>
    </citation>
    <scope>NUCLEOTIDE SEQUENCE [LARGE SCALE GENOMIC DNA]</scope>
    <source>
        <strain evidence="3">DSM 45245</strain>
    </source>
</reference>
<accession>A0A1H3Q1U2</accession>
<dbReference type="AlphaFoldDB" id="A0A1H3Q1U2"/>
<evidence type="ECO:0000313" key="2">
    <source>
        <dbReference type="EMBL" id="SDZ06709.1"/>
    </source>
</evidence>
<protein>
    <submittedName>
        <fullName evidence="2">Flavoprotein</fullName>
    </submittedName>
</protein>
<dbReference type="GO" id="GO:0004633">
    <property type="term" value="F:phosphopantothenoylcysteine decarboxylase activity"/>
    <property type="evidence" value="ECO:0007669"/>
    <property type="project" value="TreeGrafter"/>
</dbReference>
<proteinExistence type="predicted"/>
<dbReference type="SUPFAM" id="SSF52507">
    <property type="entry name" value="Homo-oligomeric flavin-containing Cys decarboxylases, HFCD"/>
    <property type="match status" value="1"/>
</dbReference>
<feature type="domain" description="Flavoprotein" evidence="1">
    <location>
        <begin position="11"/>
        <end position="140"/>
    </location>
</feature>
<dbReference type="OrthoDB" id="161343at2"/>
<dbReference type="PANTHER" id="PTHR14359:SF6">
    <property type="entry name" value="PHOSPHOPANTOTHENOYLCYSTEINE DECARBOXYLASE"/>
    <property type="match status" value="1"/>
</dbReference>
<sequence length="185" mass="19622">MTDRARQPVLYVVACGGRAAGELAPFVKAVQDEGWDVCVVATPSALKFMNAGDLADLTGHPVRHDYKHPDEPDVLPPPDAMIVAPATFNTINKWAYGGSDTLALGLLNEAVGLGLPLAVAPTPNAALARHPAFAESVARLRSWGVAVLLDPGRLATGDTPPFIPWDALIETAAYWRDRRLPGATP</sequence>
<dbReference type="RefSeq" id="WP_091557216.1">
    <property type="nucleotide sequence ID" value="NZ_FNPH01000005.1"/>
</dbReference>